<dbReference type="AlphaFoldDB" id="A0A0F9L4T5"/>
<gene>
    <name evidence="1" type="ORF">LCGC14_1557410</name>
</gene>
<evidence type="ECO:0000313" key="1">
    <source>
        <dbReference type="EMBL" id="KKM48718.1"/>
    </source>
</evidence>
<proteinExistence type="predicted"/>
<feature type="non-terminal residue" evidence="1">
    <location>
        <position position="41"/>
    </location>
</feature>
<dbReference type="EMBL" id="LAZR01011990">
    <property type="protein sequence ID" value="KKM48718.1"/>
    <property type="molecule type" value="Genomic_DNA"/>
</dbReference>
<protein>
    <submittedName>
        <fullName evidence="1">Uncharacterized protein</fullName>
    </submittedName>
</protein>
<sequence length="41" mass="4597">MSYYSKCVDCRAEFTKEQCLEANCCPSCESVGIPMAQQDDI</sequence>
<organism evidence="1">
    <name type="scientific">marine sediment metagenome</name>
    <dbReference type="NCBI Taxonomy" id="412755"/>
    <lineage>
        <taxon>unclassified sequences</taxon>
        <taxon>metagenomes</taxon>
        <taxon>ecological metagenomes</taxon>
    </lineage>
</organism>
<comment type="caution">
    <text evidence="1">The sequence shown here is derived from an EMBL/GenBank/DDBJ whole genome shotgun (WGS) entry which is preliminary data.</text>
</comment>
<name>A0A0F9L4T5_9ZZZZ</name>
<reference evidence="1" key="1">
    <citation type="journal article" date="2015" name="Nature">
        <title>Complex archaea that bridge the gap between prokaryotes and eukaryotes.</title>
        <authorList>
            <person name="Spang A."/>
            <person name="Saw J.H."/>
            <person name="Jorgensen S.L."/>
            <person name="Zaremba-Niedzwiedzka K."/>
            <person name="Martijn J."/>
            <person name="Lind A.E."/>
            <person name="van Eijk R."/>
            <person name="Schleper C."/>
            <person name="Guy L."/>
            <person name="Ettema T.J."/>
        </authorList>
    </citation>
    <scope>NUCLEOTIDE SEQUENCE</scope>
</reference>
<accession>A0A0F9L4T5</accession>